<dbReference type="AlphaFoldDB" id="A0A0E9TUU5"/>
<organism evidence="1">
    <name type="scientific">Anguilla anguilla</name>
    <name type="common">European freshwater eel</name>
    <name type="synonym">Muraena anguilla</name>
    <dbReference type="NCBI Taxonomy" id="7936"/>
    <lineage>
        <taxon>Eukaryota</taxon>
        <taxon>Metazoa</taxon>
        <taxon>Chordata</taxon>
        <taxon>Craniata</taxon>
        <taxon>Vertebrata</taxon>
        <taxon>Euteleostomi</taxon>
        <taxon>Actinopterygii</taxon>
        <taxon>Neopterygii</taxon>
        <taxon>Teleostei</taxon>
        <taxon>Anguilliformes</taxon>
        <taxon>Anguillidae</taxon>
        <taxon>Anguilla</taxon>
    </lineage>
</organism>
<reference evidence="1" key="1">
    <citation type="submission" date="2014-11" db="EMBL/GenBank/DDBJ databases">
        <authorList>
            <person name="Amaro Gonzalez C."/>
        </authorList>
    </citation>
    <scope>NUCLEOTIDE SEQUENCE</scope>
</reference>
<dbReference type="EMBL" id="GBXM01051256">
    <property type="protein sequence ID" value="JAH57321.1"/>
    <property type="molecule type" value="Transcribed_RNA"/>
</dbReference>
<name>A0A0E9TUU5_ANGAN</name>
<reference evidence="1" key="2">
    <citation type="journal article" date="2015" name="Fish Shellfish Immunol.">
        <title>Early steps in the European eel (Anguilla anguilla)-Vibrio vulnificus interaction in the gills: Role of the RtxA13 toxin.</title>
        <authorList>
            <person name="Callol A."/>
            <person name="Pajuelo D."/>
            <person name="Ebbesson L."/>
            <person name="Teles M."/>
            <person name="MacKenzie S."/>
            <person name="Amaro C."/>
        </authorList>
    </citation>
    <scope>NUCLEOTIDE SEQUENCE</scope>
</reference>
<accession>A0A0E9TUU5</accession>
<proteinExistence type="predicted"/>
<protein>
    <submittedName>
        <fullName evidence="1">Uncharacterized protein</fullName>
    </submittedName>
</protein>
<evidence type="ECO:0000313" key="1">
    <source>
        <dbReference type="EMBL" id="JAH57321.1"/>
    </source>
</evidence>
<sequence length="29" mass="3573">MAQRRTTDRVQIRAFLSVCRGRRRQKHMD</sequence>